<protein>
    <submittedName>
        <fullName evidence="2">Inositol polyphosphate multikinase</fullName>
    </submittedName>
</protein>
<feature type="region of interest" description="Disordered" evidence="1">
    <location>
        <begin position="1"/>
        <end position="33"/>
    </location>
</feature>
<evidence type="ECO:0000313" key="3">
    <source>
        <dbReference type="Proteomes" id="UP001166674"/>
    </source>
</evidence>
<name>A0AA41MK56_SCICA</name>
<organism evidence="2 3">
    <name type="scientific">Sciurus carolinensis</name>
    <name type="common">Eastern gray squirrel</name>
    <dbReference type="NCBI Taxonomy" id="30640"/>
    <lineage>
        <taxon>Eukaryota</taxon>
        <taxon>Metazoa</taxon>
        <taxon>Chordata</taxon>
        <taxon>Craniata</taxon>
        <taxon>Vertebrata</taxon>
        <taxon>Euteleostomi</taxon>
        <taxon>Mammalia</taxon>
        <taxon>Eutheria</taxon>
        <taxon>Euarchontoglires</taxon>
        <taxon>Glires</taxon>
        <taxon>Rodentia</taxon>
        <taxon>Sciuromorpha</taxon>
        <taxon>Sciuridae</taxon>
        <taxon>Sciurinae</taxon>
        <taxon>Sciurini</taxon>
        <taxon>Sciurus</taxon>
    </lineage>
</organism>
<dbReference type="AlphaFoldDB" id="A0AA41MK56"/>
<accession>A0AA41MK56</accession>
<evidence type="ECO:0000256" key="1">
    <source>
        <dbReference type="SAM" id="MobiDB-lite"/>
    </source>
</evidence>
<proteinExistence type="predicted"/>
<reference evidence="2" key="1">
    <citation type="submission" date="2020-03" db="EMBL/GenBank/DDBJ databases">
        <title>Studies in the Genomics of Life Span.</title>
        <authorList>
            <person name="Glass D."/>
        </authorList>
    </citation>
    <scope>NUCLEOTIDE SEQUENCE</scope>
    <source>
        <strain evidence="2">SUZIE</strain>
        <tissue evidence="2">Muscle</tissue>
    </source>
</reference>
<keyword evidence="3" id="KW-1185">Reference proteome</keyword>
<gene>
    <name evidence="2" type="ORF">SUZIE_123035</name>
</gene>
<comment type="caution">
    <text evidence="2">The sequence shown here is derived from an EMBL/GenBank/DDBJ whole genome shotgun (WGS) entry which is preliminary data.</text>
</comment>
<dbReference type="Proteomes" id="UP001166674">
    <property type="component" value="Unassembled WGS sequence"/>
</dbReference>
<evidence type="ECO:0000313" key="2">
    <source>
        <dbReference type="EMBL" id="MBZ3873457.1"/>
    </source>
</evidence>
<dbReference type="EMBL" id="JAATJV010205189">
    <property type="protein sequence ID" value="MBZ3873457.1"/>
    <property type="molecule type" value="Genomic_DNA"/>
</dbReference>
<sequence>MATEPPAPLRLESPGSPEMRMPRASDATPEGTLQPAGGRLLFFKAAGLCRIRCRAHVRKGQKWVYYNTQMAQF</sequence>